<dbReference type="InterPro" id="IPR000780">
    <property type="entry name" value="CheR_MeTrfase"/>
</dbReference>
<feature type="binding site" evidence="6">
    <location>
        <position position="72"/>
    </location>
    <ligand>
        <name>S-adenosyl-L-methionine</name>
        <dbReference type="ChEBI" id="CHEBI:59789"/>
    </ligand>
</feature>
<evidence type="ECO:0000313" key="9">
    <source>
        <dbReference type="Proteomes" id="UP000183649"/>
    </source>
</evidence>
<accession>A0A0K6ICA5</accession>
<dbReference type="RefSeq" id="WP_055451862.1">
    <property type="nucleotide sequence ID" value="NZ_CYHF01000020.1"/>
</dbReference>
<dbReference type="PANTHER" id="PTHR24422">
    <property type="entry name" value="CHEMOTAXIS PROTEIN METHYLTRANSFERASE"/>
    <property type="match status" value="1"/>
</dbReference>
<feature type="binding site" evidence="6">
    <location>
        <position position="135"/>
    </location>
    <ligand>
        <name>S-adenosyl-L-methionine</name>
        <dbReference type="ChEBI" id="CHEBI:59789"/>
    </ligand>
</feature>
<dbReference type="GO" id="GO:0008983">
    <property type="term" value="F:protein-glutamate O-methyltransferase activity"/>
    <property type="evidence" value="ECO:0007669"/>
    <property type="project" value="UniProtKB-EC"/>
</dbReference>
<evidence type="ECO:0000256" key="2">
    <source>
        <dbReference type="ARBA" id="ARBA00022603"/>
    </source>
</evidence>
<dbReference type="InterPro" id="IPR036804">
    <property type="entry name" value="CheR_N_sf"/>
</dbReference>
<proteinExistence type="predicted"/>
<dbReference type="AlphaFoldDB" id="A0A0K6ICA5"/>
<evidence type="ECO:0000259" key="7">
    <source>
        <dbReference type="PROSITE" id="PS50123"/>
    </source>
</evidence>
<name>A0A0K6ICA5_9BURK</name>
<dbReference type="Gene3D" id="3.40.50.150">
    <property type="entry name" value="Vaccinia Virus protein VP39"/>
    <property type="match status" value="1"/>
</dbReference>
<dbReference type="GO" id="GO:0032259">
    <property type="term" value="P:methylation"/>
    <property type="evidence" value="ECO:0007669"/>
    <property type="project" value="UniProtKB-KW"/>
</dbReference>
<feature type="domain" description="CheR-type methyltransferase" evidence="7">
    <location>
        <begin position="1"/>
        <end position="265"/>
    </location>
</feature>
<evidence type="ECO:0000256" key="3">
    <source>
        <dbReference type="ARBA" id="ARBA00022679"/>
    </source>
</evidence>
<dbReference type="STRING" id="339866.GCA_001418255_03089"/>
<dbReference type="PRINTS" id="PR00996">
    <property type="entry name" value="CHERMTFRASE"/>
</dbReference>
<evidence type="ECO:0000256" key="4">
    <source>
        <dbReference type="ARBA" id="ARBA00022691"/>
    </source>
</evidence>
<dbReference type="EMBL" id="CYHF01000020">
    <property type="protein sequence ID" value="CUB00952.1"/>
    <property type="molecule type" value="Genomic_DNA"/>
</dbReference>
<dbReference type="InterPro" id="IPR026024">
    <property type="entry name" value="Chemotaxis_MeTrfase_CheR"/>
</dbReference>
<keyword evidence="4 5" id="KW-0949">S-adenosyl-L-methionine</keyword>
<comment type="function">
    <text evidence="5">Methylation of the membrane-bound methyl-accepting chemotaxis proteins (MCP) to form gamma-glutamyl methyl ester residues in MCP.</text>
</comment>
<dbReference type="SUPFAM" id="SSF47757">
    <property type="entry name" value="Chemotaxis receptor methyltransferase CheR, N-terminal domain"/>
    <property type="match status" value="1"/>
</dbReference>
<gene>
    <name evidence="8" type="ORF">Ga0061069_1203</name>
</gene>
<keyword evidence="9" id="KW-1185">Reference proteome</keyword>
<dbReference type="InterPro" id="IPR022642">
    <property type="entry name" value="CheR_C"/>
</dbReference>
<dbReference type="SUPFAM" id="SSF53335">
    <property type="entry name" value="S-adenosyl-L-methionine-dependent methyltransferases"/>
    <property type="match status" value="1"/>
</dbReference>
<evidence type="ECO:0000256" key="5">
    <source>
        <dbReference type="PIRNR" id="PIRNR000410"/>
    </source>
</evidence>
<dbReference type="PANTHER" id="PTHR24422:SF26">
    <property type="entry name" value="CHEMOTAXIS PROTEIN METHYLTRANSFERASE"/>
    <property type="match status" value="1"/>
</dbReference>
<feature type="binding site" evidence="6">
    <location>
        <position position="112"/>
    </location>
    <ligand>
        <name>S-adenosyl-L-methionine</name>
        <dbReference type="ChEBI" id="CHEBI:59789"/>
    </ligand>
</feature>
<dbReference type="EC" id="2.1.1.80" evidence="5"/>
<protein>
    <recommendedName>
        <fullName evidence="5">Chemotaxis protein methyltransferase</fullName>
        <ecNumber evidence="5">2.1.1.80</ecNumber>
    </recommendedName>
</protein>
<dbReference type="Proteomes" id="UP000183649">
    <property type="component" value="Unassembled WGS sequence"/>
</dbReference>
<reference evidence="9" key="1">
    <citation type="submission" date="2015-08" db="EMBL/GenBank/DDBJ databases">
        <authorList>
            <person name="Varghese N."/>
        </authorList>
    </citation>
    <scope>NUCLEOTIDE SEQUENCE [LARGE SCALE GENOMIC DNA]</scope>
    <source>
        <strain evidence="9">DSM 18181</strain>
    </source>
</reference>
<dbReference type="CDD" id="cd02440">
    <property type="entry name" value="AdoMet_MTases"/>
    <property type="match status" value="1"/>
</dbReference>
<dbReference type="Pfam" id="PF01739">
    <property type="entry name" value="CheR"/>
    <property type="match status" value="1"/>
</dbReference>
<dbReference type="Gene3D" id="1.10.155.10">
    <property type="entry name" value="Chemotaxis receptor methyltransferase CheR, N-terminal domain"/>
    <property type="match status" value="1"/>
</dbReference>
<sequence length="265" mass="30031">MNTLTDTELNGFSRLMFEAAGITLAPTKKALVEGRISKRLHALGLATFTDYLRHIRHDAAERQQAIDLLTTNETYFFREPRHFAYLSETIVPSADASRPFRVWSAACSSGEEPYSIAMVLAERMGQRPWEIVASDISTRVIDQARRAIYPMERAEKIPQAYLKAFCLKGTGTQEGMFTLQPSIRDRLRFQIINLNTTLPDLGTFDLIVLRNVMIYFDADTKRAVCRRLLDVLRPGGHLFIGHSESLNGLDLQVRAVQPAVYRKPL</sequence>
<evidence type="ECO:0000256" key="6">
    <source>
        <dbReference type="PIRSR" id="PIRSR000410-1"/>
    </source>
</evidence>
<keyword evidence="2 5" id="KW-0489">Methyltransferase</keyword>
<keyword evidence="3 5" id="KW-0808">Transferase</keyword>
<dbReference type="InterPro" id="IPR050903">
    <property type="entry name" value="Bact_Chemotaxis_MeTrfase"/>
</dbReference>
<feature type="binding site" evidence="6">
    <location>
        <begin position="210"/>
        <end position="211"/>
    </location>
    <ligand>
        <name>S-adenosyl-L-methionine</name>
        <dbReference type="ChEBI" id="CHEBI:59789"/>
    </ligand>
</feature>
<feature type="binding site" evidence="6">
    <location>
        <begin position="193"/>
        <end position="194"/>
    </location>
    <ligand>
        <name>S-adenosyl-L-methionine</name>
        <dbReference type="ChEBI" id="CHEBI:59789"/>
    </ligand>
</feature>
<organism evidence="8 9">
    <name type="scientific">Thiomonas bhubaneswarensis</name>
    <dbReference type="NCBI Taxonomy" id="339866"/>
    <lineage>
        <taxon>Bacteria</taxon>
        <taxon>Pseudomonadati</taxon>
        <taxon>Pseudomonadota</taxon>
        <taxon>Betaproteobacteria</taxon>
        <taxon>Burkholderiales</taxon>
        <taxon>Thiomonas</taxon>
    </lineage>
</organism>
<feature type="binding site" evidence="6">
    <location>
        <position position="74"/>
    </location>
    <ligand>
        <name>S-adenosyl-L-methionine</name>
        <dbReference type="ChEBI" id="CHEBI:59789"/>
    </ligand>
</feature>
<dbReference type="PIRSF" id="PIRSF000410">
    <property type="entry name" value="CheR"/>
    <property type="match status" value="1"/>
</dbReference>
<dbReference type="InterPro" id="IPR022641">
    <property type="entry name" value="CheR_N"/>
</dbReference>
<dbReference type="SMART" id="SM00138">
    <property type="entry name" value="MeTrc"/>
    <property type="match status" value="1"/>
</dbReference>
<dbReference type="PROSITE" id="PS50123">
    <property type="entry name" value="CHER"/>
    <property type="match status" value="1"/>
</dbReference>
<comment type="catalytic activity">
    <reaction evidence="1 5">
        <text>L-glutamyl-[protein] + S-adenosyl-L-methionine = [protein]-L-glutamate 5-O-methyl ester + S-adenosyl-L-homocysteine</text>
        <dbReference type="Rhea" id="RHEA:24452"/>
        <dbReference type="Rhea" id="RHEA-COMP:10208"/>
        <dbReference type="Rhea" id="RHEA-COMP:10311"/>
        <dbReference type="ChEBI" id="CHEBI:29973"/>
        <dbReference type="ChEBI" id="CHEBI:57856"/>
        <dbReference type="ChEBI" id="CHEBI:59789"/>
        <dbReference type="ChEBI" id="CHEBI:82795"/>
        <dbReference type="EC" id="2.1.1.80"/>
    </reaction>
</comment>
<dbReference type="Pfam" id="PF03705">
    <property type="entry name" value="CheR_N"/>
    <property type="match status" value="1"/>
</dbReference>
<dbReference type="InterPro" id="IPR029063">
    <property type="entry name" value="SAM-dependent_MTases_sf"/>
</dbReference>
<feature type="binding site" evidence="6">
    <location>
        <position position="78"/>
    </location>
    <ligand>
        <name>S-adenosyl-L-methionine</name>
        <dbReference type="ChEBI" id="CHEBI:59789"/>
    </ligand>
</feature>
<dbReference type="OrthoDB" id="9816309at2"/>
<evidence type="ECO:0000313" key="8">
    <source>
        <dbReference type="EMBL" id="CUB00952.1"/>
    </source>
</evidence>
<evidence type="ECO:0000256" key="1">
    <source>
        <dbReference type="ARBA" id="ARBA00001541"/>
    </source>
</evidence>